<dbReference type="EMBL" id="LRDT01000030">
    <property type="protein sequence ID" value="KZA16184.1"/>
    <property type="molecule type" value="Genomic_DNA"/>
</dbReference>
<proteinExistence type="predicted"/>
<organism evidence="1 2">
    <name type="scientific">Acinetobacter baumannii</name>
    <dbReference type="NCBI Taxonomy" id="470"/>
    <lineage>
        <taxon>Bacteria</taxon>
        <taxon>Pseudomonadati</taxon>
        <taxon>Pseudomonadota</taxon>
        <taxon>Gammaproteobacteria</taxon>
        <taxon>Moraxellales</taxon>
        <taxon>Moraxellaceae</taxon>
        <taxon>Acinetobacter</taxon>
        <taxon>Acinetobacter calcoaceticus/baumannii complex</taxon>
    </lineage>
</organism>
<accession>A0AAJ0VP08</accession>
<dbReference type="AlphaFoldDB" id="A0AAJ0VP08"/>
<protein>
    <submittedName>
        <fullName evidence="1">Uncharacterized protein</fullName>
    </submittedName>
</protein>
<evidence type="ECO:0000313" key="1">
    <source>
        <dbReference type="EMBL" id="KZA16184.1"/>
    </source>
</evidence>
<evidence type="ECO:0000313" key="2">
    <source>
        <dbReference type="Proteomes" id="UP000076296"/>
    </source>
</evidence>
<sequence length="251" mass="28857">MFFSIFSTENYVCCMDEKLNRSNFMQPLYLTIDDPNHAQNRIKEVFGFDSKVLLGVIEDGFTARNETTNNHPKIYGGYRHFAEGTAFLRERLLTKGYSKYTQGNSEWVRNEKLGILISFMTGNACVGLKGQVPSNTESLKVDQIARNKNPKGSMFSRIANPQLLGDMLTTHSDIDTWCWVLMYYIDYKNKVIRSELSCPSKLTDNGKFFAEYHERIILKEISFDPEAEFDNIRSPAPTPPSIDFEIRRKNA</sequence>
<dbReference type="Proteomes" id="UP000076296">
    <property type="component" value="Unassembled WGS sequence"/>
</dbReference>
<reference evidence="1 2" key="1">
    <citation type="submission" date="2016-01" db="EMBL/GenBank/DDBJ databases">
        <title>Draft sequences of Acinetobacter baumannii isolates from wounded military personnel.</title>
        <authorList>
            <person name="Arivett B.A."/>
            <person name="Fiester S.E."/>
            <person name="Ream D.C."/>
            <person name="Actis L.A."/>
        </authorList>
    </citation>
    <scope>NUCLEOTIDE SEQUENCE [LARGE SCALE GENOMIC DNA]</scope>
    <source>
        <strain evidence="1 2">AB2828</strain>
    </source>
</reference>
<gene>
    <name evidence="1" type="ORF">LV35_02247</name>
</gene>
<comment type="caution">
    <text evidence="1">The sequence shown here is derived from an EMBL/GenBank/DDBJ whole genome shotgun (WGS) entry which is preliminary data.</text>
</comment>
<name>A0AAJ0VP08_ACIBA</name>